<keyword evidence="2" id="KW-1185">Reference proteome</keyword>
<evidence type="ECO:0000313" key="1">
    <source>
        <dbReference type="EMBL" id="KAK1337892.1"/>
    </source>
</evidence>
<accession>A0AA40LMW2</accession>
<dbReference type="EMBL" id="JAULJE010000010">
    <property type="protein sequence ID" value="KAK1337892.1"/>
    <property type="molecule type" value="Genomic_DNA"/>
</dbReference>
<name>A0AA40LMW2_CNENI</name>
<feature type="non-terminal residue" evidence="1">
    <location>
        <position position="91"/>
    </location>
</feature>
<sequence>MVQKLSKNEVPFGAAPGLKGSSCQVGAWPRAAALALLHPSLPAMDRRSRPPWLPAVQAGSPLVPKPRAEAFPALGSATPQRPCNGFLVGVV</sequence>
<dbReference type="AlphaFoldDB" id="A0AA40LMW2"/>
<proteinExistence type="predicted"/>
<comment type="caution">
    <text evidence="1">The sequence shown here is derived from an EMBL/GenBank/DDBJ whole genome shotgun (WGS) entry which is preliminary data.</text>
</comment>
<organism evidence="1 2">
    <name type="scientific">Cnephaeus nilssonii</name>
    <name type="common">Northern bat</name>
    <name type="synonym">Eptesicus nilssonii</name>
    <dbReference type="NCBI Taxonomy" id="3371016"/>
    <lineage>
        <taxon>Eukaryota</taxon>
        <taxon>Metazoa</taxon>
        <taxon>Chordata</taxon>
        <taxon>Craniata</taxon>
        <taxon>Vertebrata</taxon>
        <taxon>Euteleostomi</taxon>
        <taxon>Mammalia</taxon>
        <taxon>Eutheria</taxon>
        <taxon>Laurasiatheria</taxon>
        <taxon>Chiroptera</taxon>
        <taxon>Yangochiroptera</taxon>
        <taxon>Vespertilionidae</taxon>
        <taxon>Cnephaeus</taxon>
    </lineage>
</organism>
<protein>
    <submittedName>
        <fullName evidence="1">Uncharacterized protein</fullName>
    </submittedName>
</protein>
<gene>
    <name evidence="1" type="ORF">QTO34_000993</name>
</gene>
<reference evidence="1" key="1">
    <citation type="submission" date="2023-06" db="EMBL/GenBank/DDBJ databases">
        <title>Reference genome for the Northern bat (Eptesicus nilssonii), a most northern bat species.</title>
        <authorList>
            <person name="Laine V.N."/>
            <person name="Pulliainen A.T."/>
            <person name="Lilley T.M."/>
        </authorList>
    </citation>
    <scope>NUCLEOTIDE SEQUENCE</scope>
    <source>
        <strain evidence="1">BLF_Eptnil</strain>
        <tissue evidence="1">Kidney</tissue>
    </source>
</reference>
<evidence type="ECO:0000313" key="2">
    <source>
        <dbReference type="Proteomes" id="UP001177744"/>
    </source>
</evidence>
<dbReference type="Proteomes" id="UP001177744">
    <property type="component" value="Unassembled WGS sequence"/>
</dbReference>